<sequence>MTDVNISTLEKAIRIAHEIKILRIERPKFETQLSEQQWESVDWVVKSFSIDPSICISTGNWKNNYAKTVELVQSIISLLPRLEKKLQKQENLTESINDHAPEAICLPGSSPKMATSESNQENSSFSEKQRAELANIVAQGITAALRDFSLLTLAENKAKDFNTRFKTETNTNTWIKLETKFQQSQHGRFYDRETNFNDNQSNTFFRAKDIGYFDPDTSKPAVEIRDTHNIYHNVFSFTNRLRVKRSTDNSIVRNLDECLLGEANQWYIEEISQIMRNGLRVGTIEDWCNILEKRFCESPGKALIALEKLRYTVQDVRD</sequence>
<feature type="compositionally biased region" description="Low complexity" evidence="1">
    <location>
        <begin position="116"/>
        <end position="126"/>
    </location>
</feature>
<name>A0A420HJD4_9PEZI</name>
<dbReference type="OrthoDB" id="5429710at2759"/>
<dbReference type="Proteomes" id="UP000286134">
    <property type="component" value="Unassembled WGS sequence"/>
</dbReference>
<dbReference type="AlphaFoldDB" id="A0A420HJD4"/>
<gene>
    <name evidence="2" type="ORF">OnM2_073031b</name>
</gene>
<proteinExistence type="predicted"/>
<feature type="region of interest" description="Disordered" evidence="1">
    <location>
        <begin position="101"/>
        <end position="127"/>
    </location>
</feature>
<organism evidence="2 3">
    <name type="scientific">Erysiphe neolycopersici</name>
    <dbReference type="NCBI Taxonomy" id="212602"/>
    <lineage>
        <taxon>Eukaryota</taxon>
        <taxon>Fungi</taxon>
        <taxon>Dikarya</taxon>
        <taxon>Ascomycota</taxon>
        <taxon>Pezizomycotina</taxon>
        <taxon>Leotiomycetes</taxon>
        <taxon>Erysiphales</taxon>
        <taxon>Erysiphaceae</taxon>
        <taxon>Erysiphe</taxon>
    </lineage>
</organism>
<evidence type="ECO:0000256" key="1">
    <source>
        <dbReference type="SAM" id="MobiDB-lite"/>
    </source>
</evidence>
<comment type="caution">
    <text evidence="2">The sequence shown here is derived from an EMBL/GenBank/DDBJ whole genome shotgun (WGS) entry which is preliminary data.</text>
</comment>
<evidence type="ECO:0000313" key="3">
    <source>
        <dbReference type="Proteomes" id="UP000286134"/>
    </source>
</evidence>
<protein>
    <submittedName>
        <fullName evidence="2">Uncharacterized protein</fullName>
    </submittedName>
</protein>
<dbReference type="EMBL" id="MCFK01007345">
    <property type="protein sequence ID" value="RKF57545.1"/>
    <property type="molecule type" value="Genomic_DNA"/>
</dbReference>
<accession>A0A420HJD4</accession>
<evidence type="ECO:0000313" key="2">
    <source>
        <dbReference type="EMBL" id="RKF57545.1"/>
    </source>
</evidence>
<keyword evidence="3" id="KW-1185">Reference proteome</keyword>
<reference evidence="2 3" key="1">
    <citation type="journal article" date="2018" name="BMC Genomics">
        <title>Comparative genome analyses reveal sequence features reflecting distinct modes of host-adaptation between dicot and monocot powdery mildew.</title>
        <authorList>
            <person name="Wu Y."/>
            <person name="Ma X."/>
            <person name="Pan Z."/>
            <person name="Kale S.D."/>
            <person name="Song Y."/>
            <person name="King H."/>
            <person name="Zhang Q."/>
            <person name="Presley C."/>
            <person name="Deng X."/>
            <person name="Wei C.I."/>
            <person name="Xiao S."/>
        </authorList>
    </citation>
    <scope>NUCLEOTIDE SEQUENCE [LARGE SCALE GENOMIC DNA]</scope>
    <source>
        <strain evidence="2">UMSG2</strain>
    </source>
</reference>